<keyword evidence="3" id="KW-1185">Reference proteome</keyword>
<evidence type="ECO:0008006" key="4">
    <source>
        <dbReference type="Google" id="ProtNLM"/>
    </source>
</evidence>
<protein>
    <recommendedName>
        <fullName evidence="4">DUF4352 domain-containing protein</fullName>
    </recommendedName>
</protein>
<dbReference type="PROSITE" id="PS51257">
    <property type="entry name" value="PROKAR_LIPOPROTEIN"/>
    <property type="match status" value="1"/>
</dbReference>
<proteinExistence type="predicted"/>
<keyword evidence="1" id="KW-0732">Signal</keyword>
<comment type="caution">
    <text evidence="2">The sequence shown here is derived from an EMBL/GenBank/DDBJ whole genome shotgun (WGS) entry which is preliminary data.</text>
</comment>
<dbReference type="RefSeq" id="WP_310276746.1">
    <property type="nucleotide sequence ID" value="NZ_JAVDWR010000004.1"/>
</dbReference>
<feature type="signal peptide" evidence="1">
    <location>
        <begin position="1"/>
        <end position="21"/>
    </location>
</feature>
<accession>A0ABU1VYL9</accession>
<dbReference type="Proteomes" id="UP001257909">
    <property type="component" value="Unassembled WGS sequence"/>
</dbReference>
<evidence type="ECO:0000256" key="1">
    <source>
        <dbReference type="SAM" id="SignalP"/>
    </source>
</evidence>
<evidence type="ECO:0000313" key="2">
    <source>
        <dbReference type="EMBL" id="MDR7120792.1"/>
    </source>
</evidence>
<organism evidence="2 3">
    <name type="scientific">Rheinheimera soli</name>
    <dbReference type="NCBI Taxonomy" id="443616"/>
    <lineage>
        <taxon>Bacteria</taxon>
        <taxon>Pseudomonadati</taxon>
        <taxon>Pseudomonadota</taxon>
        <taxon>Gammaproteobacteria</taxon>
        <taxon>Chromatiales</taxon>
        <taxon>Chromatiaceae</taxon>
        <taxon>Rheinheimera</taxon>
    </lineage>
</organism>
<name>A0ABU1VYL9_9GAMM</name>
<reference evidence="2 3" key="1">
    <citation type="submission" date="2023-07" db="EMBL/GenBank/DDBJ databases">
        <title>Sorghum-associated microbial communities from plants grown in Nebraska, USA.</title>
        <authorList>
            <person name="Schachtman D."/>
        </authorList>
    </citation>
    <scope>NUCLEOTIDE SEQUENCE [LARGE SCALE GENOMIC DNA]</scope>
    <source>
        <strain evidence="2 3">4138</strain>
    </source>
</reference>
<feature type="chain" id="PRO_5045763593" description="DUF4352 domain-containing protein" evidence="1">
    <location>
        <begin position="22"/>
        <end position="159"/>
    </location>
</feature>
<sequence>MMTRLLFSTLVAVACCNSCSASDQKVAALQNARLPATLCLGLDPATEAGVSKGDIRLQIQIRNQQASNRYSSAFQLFLVGEDGDRLLLHSFGLQPDRQEQGSVLPQQVQLTLQGQQLIPDSQGRVCFELIQESVSESAEHLVPKDVAIRWNPIQISSGS</sequence>
<evidence type="ECO:0000313" key="3">
    <source>
        <dbReference type="Proteomes" id="UP001257909"/>
    </source>
</evidence>
<gene>
    <name evidence="2" type="ORF">J2W69_001730</name>
</gene>
<dbReference type="EMBL" id="JAVDWR010000004">
    <property type="protein sequence ID" value="MDR7120792.1"/>
    <property type="molecule type" value="Genomic_DNA"/>
</dbReference>